<dbReference type="GO" id="GO:0003676">
    <property type="term" value="F:nucleic acid binding"/>
    <property type="evidence" value="ECO:0007669"/>
    <property type="project" value="InterPro"/>
</dbReference>
<organism evidence="4 5">
    <name type="scientific">Mahella australiensis (strain DSM 15567 / CIP 107919 / 50-1 BON)</name>
    <dbReference type="NCBI Taxonomy" id="697281"/>
    <lineage>
        <taxon>Bacteria</taxon>
        <taxon>Bacillati</taxon>
        <taxon>Bacillota</taxon>
        <taxon>Clostridia</taxon>
        <taxon>Thermoanaerobacterales</taxon>
        <taxon>Thermoanaerobacterales Family IV. Incertae Sedis</taxon>
        <taxon>Mahella</taxon>
    </lineage>
</organism>
<evidence type="ECO:0000313" key="5">
    <source>
        <dbReference type="Proteomes" id="UP000008457"/>
    </source>
</evidence>
<dbReference type="HOGENOM" id="CLU_075826_0_2_9"/>
<dbReference type="PANTHER" id="PTHR43542:SF1">
    <property type="entry name" value="METHYLTRANSFERASE"/>
    <property type="match status" value="1"/>
</dbReference>
<dbReference type="SUPFAM" id="SSF53335">
    <property type="entry name" value="S-adenosyl-L-methionine-dependent methyltransferases"/>
    <property type="match status" value="1"/>
</dbReference>
<feature type="region of interest" description="Disordered" evidence="3">
    <location>
        <begin position="1"/>
        <end position="21"/>
    </location>
</feature>
<dbReference type="NCBIfam" id="TIGR00095">
    <property type="entry name" value="16S rRNA (guanine(966)-N(2))-methyltransferase RsmD"/>
    <property type="match status" value="1"/>
</dbReference>
<name>F4A2L6_MAHA5</name>
<dbReference type="GO" id="GO:0031167">
    <property type="term" value="P:rRNA methylation"/>
    <property type="evidence" value="ECO:0007669"/>
    <property type="project" value="InterPro"/>
</dbReference>
<proteinExistence type="predicted"/>
<dbReference type="Proteomes" id="UP000008457">
    <property type="component" value="Chromosome"/>
</dbReference>
<dbReference type="InterPro" id="IPR029063">
    <property type="entry name" value="SAM-dependent_MTases_sf"/>
</dbReference>
<evidence type="ECO:0000256" key="3">
    <source>
        <dbReference type="SAM" id="MobiDB-lite"/>
    </source>
</evidence>
<dbReference type="GO" id="GO:0008168">
    <property type="term" value="F:methyltransferase activity"/>
    <property type="evidence" value="ECO:0007669"/>
    <property type="project" value="UniProtKB-KW"/>
</dbReference>
<reference evidence="5" key="1">
    <citation type="submission" date="2010-11" db="EMBL/GenBank/DDBJ databases">
        <title>The complete genome of Mahella australiensis DSM 15567.</title>
        <authorList>
            <consortium name="US DOE Joint Genome Institute (JGI-PGF)"/>
            <person name="Lucas S."/>
            <person name="Copeland A."/>
            <person name="Lapidus A."/>
            <person name="Bruce D."/>
            <person name="Goodwin L."/>
            <person name="Pitluck S."/>
            <person name="Kyrpides N."/>
            <person name="Mavromatis K."/>
            <person name="Pagani I."/>
            <person name="Ivanova N."/>
            <person name="Teshima H."/>
            <person name="Brettin T."/>
            <person name="Detter J.C."/>
            <person name="Han C."/>
            <person name="Tapia R."/>
            <person name="Land M."/>
            <person name="Hauser L."/>
            <person name="Markowitz V."/>
            <person name="Cheng J.-F."/>
            <person name="Hugenholtz P."/>
            <person name="Woyke T."/>
            <person name="Wu D."/>
            <person name="Spring S."/>
            <person name="Pukall R."/>
            <person name="Steenblock K."/>
            <person name="Schneider S."/>
            <person name="Klenk H.-P."/>
            <person name="Eisen J.A."/>
        </authorList>
    </citation>
    <scope>NUCLEOTIDE SEQUENCE [LARGE SCALE GENOMIC DNA]</scope>
    <source>
        <strain evidence="5">DSM 15567 / CIP 107919 / 50-1 BON</strain>
    </source>
</reference>
<dbReference type="OrthoDB" id="9803017at2"/>
<dbReference type="Pfam" id="PF03602">
    <property type="entry name" value="Cons_hypoth95"/>
    <property type="match status" value="1"/>
</dbReference>
<evidence type="ECO:0000256" key="1">
    <source>
        <dbReference type="ARBA" id="ARBA00022603"/>
    </source>
</evidence>
<dbReference type="RefSeq" id="WP_013780626.1">
    <property type="nucleotide sequence ID" value="NC_015520.1"/>
</dbReference>
<dbReference type="PIRSF" id="PIRSF004553">
    <property type="entry name" value="CHP00095"/>
    <property type="match status" value="1"/>
</dbReference>
<keyword evidence="2" id="KW-0808">Transferase</keyword>
<evidence type="ECO:0000256" key="2">
    <source>
        <dbReference type="ARBA" id="ARBA00022679"/>
    </source>
</evidence>
<keyword evidence="1 4" id="KW-0489">Methyltransferase</keyword>
<dbReference type="InterPro" id="IPR004398">
    <property type="entry name" value="RNA_MeTrfase_RsmD"/>
</dbReference>
<dbReference type="Gene3D" id="3.40.50.150">
    <property type="entry name" value="Vaccinia Virus protein VP39"/>
    <property type="match status" value="1"/>
</dbReference>
<dbReference type="CDD" id="cd02440">
    <property type="entry name" value="AdoMet_MTases"/>
    <property type="match status" value="1"/>
</dbReference>
<dbReference type="PROSITE" id="PS00092">
    <property type="entry name" value="N6_MTASE"/>
    <property type="match status" value="1"/>
</dbReference>
<evidence type="ECO:0000313" key="4">
    <source>
        <dbReference type="EMBL" id="AEE96196.1"/>
    </source>
</evidence>
<protein>
    <submittedName>
        <fullName evidence="4">Methyltransferase</fullName>
    </submittedName>
</protein>
<dbReference type="eggNOG" id="COG0742">
    <property type="taxonomic scope" value="Bacteria"/>
</dbReference>
<accession>F4A2L6</accession>
<gene>
    <name evidence="4" type="ordered locus">Mahau_0998</name>
</gene>
<sequence length="185" mass="20458">MRITGGMAKGHKLSGPKSAGVRPTADIVKEALFNILAPYIDETVFLDLFAGTGSVGLEAMSRGAREVYFVDNKRQCVQLIKSNVSLLRMSDKAKIILADAIAAVDLLSRKQVRFDIIFMDPPYEMGYISKVLKAIVSADILNRSGILVVQRSKREALGLADVGWSTYKERAYGDTILDFIRREDN</sequence>
<reference evidence="4 5" key="2">
    <citation type="journal article" date="2011" name="Stand. Genomic Sci.">
        <title>Complete genome sequence of Mahella australiensis type strain (50-1 BON).</title>
        <authorList>
            <person name="Sikorski J."/>
            <person name="Teshima H."/>
            <person name="Nolan M."/>
            <person name="Lucas S."/>
            <person name="Hammon N."/>
            <person name="Deshpande S."/>
            <person name="Cheng J.F."/>
            <person name="Pitluck S."/>
            <person name="Liolios K."/>
            <person name="Pagani I."/>
            <person name="Ivanova N."/>
            <person name="Huntemann M."/>
            <person name="Mavromatis K."/>
            <person name="Ovchinikova G."/>
            <person name="Pati A."/>
            <person name="Tapia R."/>
            <person name="Han C."/>
            <person name="Goodwin L."/>
            <person name="Chen A."/>
            <person name="Palaniappan K."/>
            <person name="Land M."/>
            <person name="Hauser L."/>
            <person name="Ngatchou-Djao O.D."/>
            <person name="Rohde M."/>
            <person name="Pukall R."/>
            <person name="Spring S."/>
            <person name="Abt B."/>
            <person name="Goker M."/>
            <person name="Detter J.C."/>
            <person name="Woyke T."/>
            <person name="Bristow J."/>
            <person name="Markowitz V."/>
            <person name="Hugenholtz P."/>
            <person name="Eisen J.A."/>
            <person name="Kyrpides N.C."/>
            <person name="Klenk H.P."/>
            <person name="Lapidus A."/>
        </authorList>
    </citation>
    <scope>NUCLEOTIDE SEQUENCE [LARGE SCALE GENOMIC DNA]</scope>
    <source>
        <strain evidence="5">DSM 15567 / CIP 107919 / 50-1 BON</strain>
    </source>
</reference>
<dbReference type="InterPro" id="IPR002052">
    <property type="entry name" value="DNA_methylase_N6_adenine_CS"/>
</dbReference>
<dbReference type="EMBL" id="CP002360">
    <property type="protein sequence ID" value="AEE96196.1"/>
    <property type="molecule type" value="Genomic_DNA"/>
</dbReference>
<dbReference type="KEGG" id="mas:Mahau_0998"/>
<dbReference type="PANTHER" id="PTHR43542">
    <property type="entry name" value="METHYLTRANSFERASE"/>
    <property type="match status" value="1"/>
</dbReference>
<dbReference type="STRING" id="697281.Mahau_0998"/>
<dbReference type="AlphaFoldDB" id="F4A2L6"/>
<keyword evidence="5" id="KW-1185">Reference proteome</keyword>